<protein>
    <submittedName>
        <fullName evidence="2">GNAT family N-acetyltransferase</fullName>
    </submittedName>
</protein>
<reference evidence="2 3" key="1">
    <citation type="submission" date="2023-01" db="EMBL/GenBank/DDBJ databases">
        <title>Sporosarcina sp. nov., isolated from Korean tranditional fermented seafood 'Jeotgal'.</title>
        <authorList>
            <person name="Yang A.-I."/>
        </authorList>
    </citation>
    <scope>NUCLEOTIDE SEQUENCE [LARGE SCALE GENOMIC DNA]</scope>
    <source>
        <strain evidence="2 3">B2O-1</strain>
    </source>
</reference>
<dbReference type="Proteomes" id="UP001303532">
    <property type="component" value="Chromosome"/>
</dbReference>
<evidence type="ECO:0000313" key="2">
    <source>
        <dbReference type="EMBL" id="WOV83014.1"/>
    </source>
</evidence>
<dbReference type="InterPro" id="IPR016181">
    <property type="entry name" value="Acyl_CoA_acyltransferase"/>
</dbReference>
<name>A0ABZ0KVY2_9BACL</name>
<proteinExistence type="predicted"/>
<evidence type="ECO:0000259" key="1">
    <source>
        <dbReference type="PROSITE" id="PS51186"/>
    </source>
</evidence>
<sequence>MDSFNTSHNYFIIVSIFHSGVYSAKAICWTNNNICKWGFILVRISSLDILWGQKEEESKRRQSKLSIFIKVPSVILEKFGNIRKDCCELPNGILIHDYYVNNIWKSDQGKGYGKQAMKQIELKARELGLKEIGLHVFGHNKAARGLYEKLGYVETNIKMEKSL</sequence>
<keyword evidence="3" id="KW-1185">Reference proteome</keyword>
<gene>
    <name evidence="2" type="ORF">PGH26_08665</name>
</gene>
<dbReference type="InterPro" id="IPR000182">
    <property type="entry name" value="GNAT_dom"/>
</dbReference>
<dbReference type="SUPFAM" id="SSF55729">
    <property type="entry name" value="Acyl-CoA N-acyltransferases (Nat)"/>
    <property type="match status" value="1"/>
</dbReference>
<accession>A0ABZ0KVY2</accession>
<dbReference type="CDD" id="cd04301">
    <property type="entry name" value="NAT_SF"/>
    <property type="match status" value="1"/>
</dbReference>
<dbReference type="EMBL" id="CP116341">
    <property type="protein sequence ID" value="WOV83014.1"/>
    <property type="molecule type" value="Genomic_DNA"/>
</dbReference>
<feature type="domain" description="N-acetyltransferase" evidence="1">
    <location>
        <begin position="108"/>
        <end position="163"/>
    </location>
</feature>
<evidence type="ECO:0000313" key="3">
    <source>
        <dbReference type="Proteomes" id="UP001303532"/>
    </source>
</evidence>
<dbReference type="RefSeq" id="WP_323690685.1">
    <property type="nucleotide sequence ID" value="NZ_CP116341.1"/>
</dbReference>
<dbReference type="Pfam" id="PF00583">
    <property type="entry name" value="Acetyltransf_1"/>
    <property type="match status" value="1"/>
</dbReference>
<organism evidence="2 3">
    <name type="scientific">Sporosarcina jeotgali</name>
    <dbReference type="NCBI Taxonomy" id="3020056"/>
    <lineage>
        <taxon>Bacteria</taxon>
        <taxon>Bacillati</taxon>
        <taxon>Bacillota</taxon>
        <taxon>Bacilli</taxon>
        <taxon>Bacillales</taxon>
        <taxon>Caryophanaceae</taxon>
        <taxon>Sporosarcina</taxon>
    </lineage>
</organism>
<dbReference type="PROSITE" id="PS51186">
    <property type="entry name" value="GNAT"/>
    <property type="match status" value="1"/>
</dbReference>
<dbReference type="Gene3D" id="3.40.630.30">
    <property type="match status" value="1"/>
</dbReference>